<dbReference type="KEGG" id="abs:AZOBR_140252"/>
<dbReference type="AlphaFoldDB" id="A0A9P1JRP4"/>
<proteinExistence type="predicted"/>
<organism evidence="2 3">
    <name type="scientific">Azospirillum baldaniorum</name>
    <dbReference type="NCBI Taxonomy" id="1064539"/>
    <lineage>
        <taxon>Bacteria</taxon>
        <taxon>Pseudomonadati</taxon>
        <taxon>Pseudomonadota</taxon>
        <taxon>Alphaproteobacteria</taxon>
        <taxon>Rhodospirillales</taxon>
        <taxon>Azospirillaceae</taxon>
        <taxon>Azospirillum</taxon>
    </lineage>
</organism>
<evidence type="ECO:0000313" key="2">
    <source>
        <dbReference type="EMBL" id="CCC98522.1"/>
    </source>
</evidence>
<name>A0A9P1JRP4_9PROT</name>
<dbReference type="Proteomes" id="UP000007319">
    <property type="component" value="Chromosome"/>
</dbReference>
<protein>
    <submittedName>
        <fullName evidence="2">Uncharacterized protein</fullName>
    </submittedName>
</protein>
<sequence length="66" mass="7475">MPFGGNCRIECRSRQAAPLRAAFYNEESLRPWLFRRRRPPSRAATCVARTTLSRPRPTPSARTAAS</sequence>
<feature type="region of interest" description="Disordered" evidence="1">
    <location>
        <begin position="47"/>
        <end position="66"/>
    </location>
</feature>
<evidence type="ECO:0000256" key="1">
    <source>
        <dbReference type="SAM" id="MobiDB-lite"/>
    </source>
</evidence>
<evidence type="ECO:0000313" key="3">
    <source>
        <dbReference type="Proteomes" id="UP000007319"/>
    </source>
</evidence>
<keyword evidence="3" id="KW-1185">Reference proteome</keyword>
<gene>
    <name evidence="2" type="ORF">AZOBR_140252</name>
</gene>
<accession>A0A9P1JRP4</accession>
<reference evidence="2 3" key="1">
    <citation type="journal article" date="2011" name="PLoS Genet.">
        <title>Azospirillum genomes reveal transition of bacteria from aquatic to terrestrial environments.</title>
        <authorList>
            <person name="Wisniewski-Dye F."/>
            <person name="Borziak K."/>
            <person name="Khalsa-Moyers G."/>
            <person name="Alexandre G."/>
            <person name="Sukharnikov L.O."/>
            <person name="Wuichet K."/>
            <person name="Hurst G.B."/>
            <person name="McDonald W.H."/>
            <person name="Robertson J.S."/>
            <person name="Barbe V."/>
            <person name="Calteau A."/>
            <person name="Rouy Z."/>
            <person name="Mangenot S."/>
            <person name="Prigent-Combaret C."/>
            <person name="Normand P."/>
            <person name="Boyer M."/>
            <person name="Siguier P."/>
            <person name="Dessaux Y."/>
            <person name="Elmerich C."/>
            <person name="Condemine G."/>
            <person name="Krishnen G."/>
            <person name="Kennedy I."/>
            <person name="Paterson A.H."/>
            <person name="Gonzalez V."/>
            <person name="Mavingui P."/>
            <person name="Zhulin I.B."/>
        </authorList>
    </citation>
    <scope>NUCLEOTIDE SEQUENCE [LARGE SCALE GENOMIC DNA]</scope>
    <source>
        <strain evidence="2 3">Sp245</strain>
    </source>
</reference>
<dbReference type="EMBL" id="HE577327">
    <property type="protein sequence ID" value="CCC98522.1"/>
    <property type="molecule type" value="Genomic_DNA"/>
</dbReference>